<dbReference type="EMBL" id="JACHEW010000011">
    <property type="protein sequence ID" value="MBB6017077.1"/>
    <property type="molecule type" value="Genomic_DNA"/>
</dbReference>
<feature type="region of interest" description="Disordered" evidence="1">
    <location>
        <begin position="404"/>
        <end position="446"/>
    </location>
</feature>
<feature type="region of interest" description="Disordered" evidence="1">
    <location>
        <begin position="134"/>
        <end position="209"/>
    </location>
</feature>
<dbReference type="EMBL" id="VDMO01000012">
    <property type="protein sequence ID" value="TNM70689.1"/>
    <property type="molecule type" value="Genomic_DNA"/>
</dbReference>
<dbReference type="Proteomes" id="UP000629870">
    <property type="component" value="Unassembled WGS sequence"/>
</dbReference>
<feature type="region of interest" description="Disordered" evidence="1">
    <location>
        <begin position="333"/>
        <end position="390"/>
    </location>
</feature>
<feature type="region of interest" description="Disordered" evidence="1">
    <location>
        <begin position="223"/>
        <end position="312"/>
    </location>
</feature>
<dbReference type="AlphaFoldDB" id="A0A5C4Y579"/>
<evidence type="ECO:0000313" key="5">
    <source>
        <dbReference type="Proteomes" id="UP000313988"/>
    </source>
</evidence>
<feature type="compositionally biased region" description="Polar residues" evidence="1">
    <location>
        <begin position="380"/>
        <end position="390"/>
    </location>
</feature>
<reference evidence="4 5" key="1">
    <citation type="submission" date="2019-06" db="EMBL/GenBank/DDBJ databases">
        <title>Genome sequence of Deinococcus radiopugnans ATCC 19172.</title>
        <authorList>
            <person name="Maclea K.S."/>
            <person name="Maynard C.R."/>
        </authorList>
    </citation>
    <scope>NUCLEOTIDE SEQUENCE [LARGE SCALE GENOMIC DNA]</scope>
    <source>
        <strain evidence="4 5">ATCC 19172</strain>
    </source>
</reference>
<comment type="caution">
    <text evidence="4">The sequence shown here is derived from an EMBL/GenBank/DDBJ whole genome shotgun (WGS) entry which is preliminary data.</text>
</comment>
<evidence type="ECO:0000313" key="6">
    <source>
        <dbReference type="Proteomes" id="UP000629870"/>
    </source>
</evidence>
<keyword evidence="2" id="KW-1133">Transmembrane helix</keyword>
<feature type="transmembrane region" description="Helical" evidence="2">
    <location>
        <begin position="99"/>
        <end position="118"/>
    </location>
</feature>
<feature type="compositionally biased region" description="Pro residues" evidence="1">
    <location>
        <begin position="275"/>
        <end position="287"/>
    </location>
</feature>
<sequence length="631" mass="64101">MSWQALKDRFLEGVQAEGFAGVPEPDSQEFAPFLAKLNARNPALARELVQETRRLRRGLDLPSSAAARRRERSRDTRRVLLMRQTPDGRWVLDKQKAPVYGMLGLLALGGLLTAIYALPKLDGKSALVATTAAPSTLPDASPTPVTDPASKEALERSREQLRQVRANKTVAAPLSPAAKSPSATTPARPKALTTTQNPPPPPSVPVAPVRSADFQPVADTARTTSGFQPQRGATSPSTVAPQNLLYAPSSEPPEVLPFGGDSVVAARPPEAGPSATPPSSRPAPPVTTPRLSAPTAQKPPASPSPVGTTAPVPITPIPSPVVLKAPAPALPPPLNVAGSDTPAAPAPAPPDSAEATTPFGGDFRSLPSAASEEAAPQDPPGTTVTGSAASSPTAFARGMVYERKPQAGPADQPTSAVTPPPTSTSTGTETPFGSDTANPASKIGATGPFTPLQQIAATLLTGIRTPNGGSVPVVAVTAEGGSFVGVATVNAALARVDILFRRYIAPDGNIHQVDALAYARDGNGLTQGIPAAVEVFAPTLALDAAQNSANALNTYVQNAAAAALKGGSGTTINLGDGHTLSGPSAASLAQTLLGGLGATFKMPENTQSILRVASVKSTAPMIVIAGLGGGQ</sequence>
<protein>
    <submittedName>
        <fullName evidence="4">Uncharacterized protein</fullName>
    </submittedName>
</protein>
<feature type="compositionally biased region" description="Polar residues" evidence="1">
    <location>
        <begin position="223"/>
        <end position="241"/>
    </location>
</feature>
<proteinExistence type="predicted"/>
<feature type="compositionally biased region" description="Basic and acidic residues" evidence="1">
    <location>
        <begin position="149"/>
        <end position="162"/>
    </location>
</feature>
<feature type="compositionally biased region" description="Low complexity" evidence="1">
    <location>
        <begin position="413"/>
        <end position="431"/>
    </location>
</feature>
<evidence type="ECO:0000313" key="3">
    <source>
        <dbReference type="EMBL" id="MBB6017077.1"/>
    </source>
</evidence>
<accession>A0A5C4Y579</accession>
<keyword evidence="2" id="KW-0812">Transmembrane</keyword>
<evidence type="ECO:0000313" key="4">
    <source>
        <dbReference type="EMBL" id="TNM70689.1"/>
    </source>
</evidence>
<dbReference type="PRINTS" id="PR01217">
    <property type="entry name" value="PRICHEXTENSN"/>
</dbReference>
<dbReference type="RefSeq" id="WP_139403716.1">
    <property type="nucleotide sequence ID" value="NZ_JACHEW010000011.1"/>
</dbReference>
<organism evidence="4 5">
    <name type="scientific">Deinococcus radiopugnans ATCC 19172</name>
    <dbReference type="NCBI Taxonomy" id="585398"/>
    <lineage>
        <taxon>Bacteria</taxon>
        <taxon>Thermotogati</taxon>
        <taxon>Deinococcota</taxon>
        <taxon>Deinococci</taxon>
        <taxon>Deinococcales</taxon>
        <taxon>Deinococcaceae</taxon>
        <taxon>Deinococcus</taxon>
    </lineage>
</organism>
<evidence type="ECO:0000256" key="2">
    <source>
        <dbReference type="SAM" id="Phobius"/>
    </source>
</evidence>
<keyword evidence="2" id="KW-0472">Membrane</keyword>
<evidence type="ECO:0000256" key="1">
    <source>
        <dbReference type="SAM" id="MobiDB-lite"/>
    </source>
</evidence>
<gene>
    <name evidence="4" type="ORF">FHR04_12375</name>
    <name evidence="3" type="ORF">HNQ04_002339</name>
</gene>
<feature type="compositionally biased region" description="Low complexity" evidence="1">
    <location>
        <begin position="367"/>
        <end position="376"/>
    </location>
</feature>
<dbReference type="Proteomes" id="UP000313988">
    <property type="component" value="Unassembled WGS sequence"/>
</dbReference>
<dbReference type="OrthoDB" id="64458at2"/>
<reference evidence="3 6" key="2">
    <citation type="submission" date="2020-08" db="EMBL/GenBank/DDBJ databases">
        <title>Genomic Encyclopedia of Type Strains, Phase IV (KMG-IV): sequencing the most valuable type-strain genomes for metagenomic binning, comparative biology and taxonomic classification.</title>
        <authorList>
            <person name="Goeker M."/>
        </authorList>
    </citation>
    <scope>NUCLEOTIDE SEQUENCE [LARGE SCALE GENOMIC DNA]</scope>
    <source>
        <strain evidence="3 6">DSM 12027</strain>
    </source>
</reference>
<feature type="compositionally biased region" description="Low complexity" evidence="1">
    <location>
        <begin position="171"/>
        <end position="189"/>
    </location>
</feature>
<keyword evidence="6" id="KW-1185">Reference proteome</keyword>
<name>A0A5C4Y579_9DEIO</name>